<keyword evidence="2" id="KW-0862">Zinc</keyword>
<accession>A0ABR4JYP8</accession>
<dbReference type="InterPro" id="IPR007219">
    <property type="entry name" value="XnlR_reg_dom"/>
</dbReference>
<dbReference type="PANTHER" id="PTHR47171:SF3">
    <property type="entry name" value="FARA-RELATED"/>
    <property type="match status" value="1"/>
</dbReference>
<dbReference type="Pfam" id="PF00172">
    <property type="entry name" value="Zn_clus"/>
    <property type="match status" value="1"/>
</dbReference>
<protein>
    <submittedName>
        <fullName evidence="9">Fungal-specific transcription factor domain-containing protein</fullName>
    </submittedName>
</protein>
<keyword evidence="5" id="KW-0804">Transcription</keyword>
<keyword evidence="6" id="KW-0539">Nucleus</keyword>
<gene>
    <name evidence="9" type="ORF">BJY01DRAFT_248261</name>
</gene>
<organism evidence="9 10">
    <name type="scientific">Aspergillus pseudoustus</name>
    <dbReference type="NCBI Taxonomy" id="1810923"/>
    <lineage>
        <taxon>Eukaryota</taxon>
        <taxon>Fungi</taxon>
        <taxon>Dikarya</taxon>
        <taxon>Ascomycota</taxon>
        <taxon>Pezizomycotina</taxon>
        <taxon>Eurotiomycetes</taxon>
        <taxon>Eurotiomycetidae</taxon>
        <taxon>Eurotiales</taxon>
        <taxon>Aspergillaceae</taxon>
        <taxon>Aspergillus</taxon>
        <taxon>Aspergillus subgen. Nidulantes</taxon>
    </lineage>
</organism>
<feature type="compositionally biased region" description="Polar residues" evidence="7">
    <location>
        <begin position="72"/>
        <end position="86"/>
    </location>
</feature>
<dbReference type="Proteomes" id="UP001610446">
    <property type="component" value="Unassembled WGS sequence"/>
</dbReference>
<dbReference type="InterPro" id="IPR052073">
    <property type="entry name" value="Amide_Lactam_Regulators"/>
</dbReference>
<dbReference type="InterPro" id="IPR001138">
    <property type="entry name" value="Zn2Cys6_DnaBD"/>
</dbReference>
<dbReference type="SMART" id="SM00906">
    <property type="entry name" value="Fungal_trans"/>
    <property type="match status" value="1"/>
</dbReference>
<evidence type="ECO:0000256" key="3">
    <source>
        <dbReference type="ARBA" id="ARBA00023015"/>
    </source>
</evidence>
<dbReference type="PANTHER" id="PTHR47171">
    <property type="entry name" value="FARA-RELATED"/>
    <property type="match status" value="1"/>
</dbReference>
<evidence type="ECO:0000256" key="4">
    <source>
        <dbReference type="ARBA" id="ARBA00023125"/>
    </source>
</evidence>
<evidence type="ECO:0000256" key="2">
    <source>
        <dbReference type="ARBA" id="ARBA00022833"/>
    </source>
</evidence>
<evidence type="ECO:0000313" key="9">
    <source>
        <dbReference type="EMBL" id="KAL2844137.1"/>
    </source>
</evidence>
<dbReference type="InterPro" id="IPR036864">
    <property type="entry name" value="Zn2-C6_fun-type_DNA-bd_sf"/>
</dbReference>
<dbReference type="CDD" id="cd00067">
    <property type="entry name" value="GAL4"/>
    <property type="match status" value="1"/>
</dbReference>
<sequence>MPITPSKTKVACKSCNLRRVRCDRTDQTPCSRCRTAGQECEPIVSKRGKHKRGRIEHFGFRNSFAQEPATPAASTGSRAPSSEVQADTRTPIIAEPEGNCARDSEAFLVQSKESHTDTTEPRSSRTIYYGDHFNLEYTRQALDDSHEDYIPRMSGTHFLHVDRLGSPTRKLVDDQARKERARLDELGAFDVLDSKISECLIHTFFTLEYPVAPIIDRKEFYLKLESGRVPPLLLQAVYLAAVSHCDQSLLTEAGFDNRYMAMFTFYQKTKALYDAGYESDAIVVLQSLYYLSFWWERPTQQKDMWYWTGIIVNLAQSLGLHQEKTYTRLDEPTRKLWRRIWWSVYSHDIFLALQLGRIPHVNDAYCSTKVLSERDFEEGDLPACFNLPSQPTKERRFYLVYFADLCSRVSKDHLLVSQANIDPSIALRPLDHITTWKSSLPAEIQCRNSTFTVDEGFLASTLNLCFYTCDLLLRRNFFQDPRIMAAGTPAFETATQIVRILENFLSSGLLTACPLRVLPGTFAALSVFITNIRKPLSQISDISAHRARLCMLVLGKLIDYWPPLLLYYPLFARILATRGCHVPDEGVALSAQIQPEETQHNVAASTSGADPATTSDLLMSDALLNDADMFGINSMFPFSAFLNEELLDSDLNPMLPGE</sequence>
<dbReference type="Gene3D" id="4.10.240.10">
    <property type="entry name" value="Zn(2)-C6 fungal-type DNA-binding domain"/>
    <property type="match status" value="1"/>
</dbReference>
<comment type="caution">
    <text evidence="9">The sequence shown here is derived from an EMBL/GenBank/DDBJ whole genome shotgun (WGS) entry which is preliminary data.</text>
</comment>
<evidence type="ECO:0000259" key="8">
    <source>
        <dbReference type="PROSITE" id="PS50048"/>
    </source>
</evidence>
<dbReference type="CDD" id="cd12148">
    <property type="entry name" value="fungal_TF_MHR"/>
    <property type="match status" value="1"/>
</dbReference>
<proteinExistence type="predicted"/>
<reference evidence="9 10" key="1">
    <citation type="submission" date="2024-07" db="EMBL/GenBank/DDBJ databases">
        <title>Section-level genome sequencing and comparative genomics of Aspergillus sections Usti and Cavernicolus.</title>
        <authorList>
            <consortium name="Lawrence Berkeley National Laboratory"/>
            <person name="Nybo J.L."/>
            <person name="Vesth T.C."/>
            <person name="Theobald S."/>
            <person name="Frisvad J.C."/>
            <person name="Larsen T.O."/>
            <person name="Kjaerboelling I."/>
            <person name="Rothschild-Mancinelli K."/>
            <person name="Lyhne E.K."/>
            <person name="Kogle M.E."/>
            <person name="Barry K."/>
            <person name="Clum A."/>
            <person name="Na H."/>
            <person name="Ledsgaard L."/>
            <person name="Lin J."/>
            <person name="Lipzen A."/>
            <person name="Kuo A."/>
            <person name="Riley R."/>
            <person name="Mondo S."/>
            <person name="Labutti K."/>
            <person name="Haridas S."/>
            <person name="Pangalinan J."/>
            <person name="Salamov A.A."/>
            <person name="Simmons B.A."/>
            <person name="Magnuson J.K."/>
            <person name="Chen J."/>
            <person name="Drula E."/>
            <person name="Henrissat B."/>
            <person name="Wiebenga A."/>
            <person name="Lubbers R.J."/>
            <person name="Gomes A.C."/>
            <person name="Makela M.R."/>
            <person name="Stajich J."/>
            <person name="Grigoriev I.V."/>
            <person name="Mortensen U.H."/>
            <person name="De Vries R.P."/>
            <person name="Baker S.E."/>
            <person name="Andersen M.R."/>
        </authorList>
    </citation>
    <scope>NUCLEOTIDE SEQUENCE [LARGE SCALE GENOMIC DNA]</scope>
    <source>
        <strain evidence="9 10">CBS 123904</strain>
    </source>
</reference>
<evidence type="ECO:0000256" key="1">
    <source>
        <dbReference type="ARBA" id="ARBA00022723"/>
    </source>
</evidence>
<dbReference type="SUPFAM" id="SSF57701">
    <property type="entry name" value="Zn2/Cys6 DNA-binding domain"/>
    <property type="match status" value="1"/>
</dbReference>
<feature type="domain" description="Zn(2)-C6 fungal-type" evidence="8">
    <location>
        <begin position="11"/>
        <end position="40"/>
    </location>
</feature>
<feature type="region of interest" description="Disordered" evidence="7">
    <location>
        <begin position="63"/>
        <end position="86"/>
    </location>
</feature>
<evidence type="ECO:0000256" key="6">
    <source>
        <dbReference type="ARBA" id="ARBA00023242"/>
    </source>
</evidence>
<evidence type="ECO:0000256" key="7">
    <source>
        <dbReference type="SAM" id="MobiDB-lite"/>
    </source>
</evidence>
<keyword evidence="3" id="KW-0805">Transcription regulation</keyword>
<dbReference type="SMART" id="SM00066">
    <property type="entry name" value="GAL4"/>
    <property type="match status" value="1"/>
</dbReference>
<dbReference type="EMBL" id="JBFXLU010000083">
    <property type="protein sequence ID" value="KAL2844137.1"/>
    <property type="molecule type" value="Genomic_DNA"/>
</dbReference>
<evidence type="ECO:0000313" key="10">
    <source>
        <dbReference type="Proteomes" id="UP001610446"/>
    </source>
</evidence>
<keyword evidence="10" id="KW-1185">Reference proteome</keyword>
<name>A0ABR4JYP8_9EURO</name>
<dbReference type="PROSITE" id="PS50048">
    <property type="entry name" value="ZN2_CY6_FUNGAL_2"/>
    <property type="match status" value="1"/>
</dbReference>
<keyword evidence="4" id="KW-0238">DNA-binding</keyword>
<keyword evidence="1" id="KW-0479">Metal-binding</keyword>
<dbReference type="Pfam" id="PF04082">
    <property type="entry name" value="Fungal_trans"/>
    <property type="match status" value="1"/>
</dbReference>
<evidence type="ECO:0000256" key="5">
    <source>
        <dbReference type="ARBA" id="ARBA00023163"/>
    </source>
</evidence>